<protein>
    <recommendedName>
        <fullName evidence="11">Signal recognition particle subunit SRP68</fullName>
    </recommendedName>
    <alternativeName>
        <fullName evidence="12">Signal recognition particle 68 kDa protein</fullName>
    </alternativeName>
</protein>
<dbReference type="GO" id="GO:0005783">
    <property type="term" value="C:endoplasmic reticulum"/>
    <property type="evidence" value="ECO:0007669"/>
    <property type="project" value="UniProtKB-SubCell"/>
</dbReference>
<dbReference type="GO" id="GO:0005786">
    <property type="term" value="C:signal recognition particle, endoplasmic reticulum targeting"/>
    <property type="evidence" value="ECO:0007669"/>
    <property type="project" value="UniProtKB-KW"/>
</dbReference>
<dbReference type="GO" id="GO:0005730">
    <property type="term" value="C:nucleolus"/>
    <property type="evidence" value="ECO:0007669"/>
    <property type="project" value="UniProtKB-SubCell"/>
</dbReference>
<dbReference type="PANTHER" id="PTHR12860:SF0">
    <property type="entry name" value="SIGNAL RECOGNITION PARTICLE SUBUNIT SRP68"/>
    <property type="match status" value="1"/>
</dbReference>
<keyword evidence="5" id="KW-0963">Cytoplasm</keyword>
<evidence type="ECO:0000256" key="8">
    <source>
        <dbReference type="ARBA" id="ARBA00023135"/>
    </source>
</evidence>
<evidence type="ECO:0000256" key="10">
    <source>
        <dbReference type="ARBA" id="ARBA00023274"/>
    </source>
</evidence>
<comment type="similarity">
    <text evidence="4">Belongs to the SRP68 family.</text>
</comment>
<name>A0ABD0YCN1_9HEMI</name>
<dbReference type="Gene3D" id="1.10.3450.40">
    <property type="entry name" value="Signal recognition particle, SRP68 subunit, RNA-binding domain"/>
    <property type="match status" value="1"/>
</dbReference>
<keyword evidence="9" id="KW-0539">Nucleus</keyword>
<evidence type="ECO:0000256" key="9">
    <source>
        <dbReference type="ARBA" id="ARBA00023242"/>
    </source>
</evidence>
<dbReference type="InterPro" id="IPR026258">
    <property type="entry name" value="SRP68"/>
</dbReference>
<evidence type="ECO:0000256" key="2">
    <source>
        <dbReference type="ARBA" id="ARBA00004496"/>
    </source>
</evidence>
<keyword evidence="7" id="KW-0694">RNA-binding</keyword>
<evidence type="ECO:0000256" key="7">
    <source>
        <dbReference type="ARBA" id="ARBA00022884"/>
    </source>
</evidence>
<dbReference type="PIRSF" id="PIRSF038995">
    <property type="entry name" value="SRP68"/>
    <property type="match status" value="1"/>
</dbReference>
<dbReference type="GO" id="GO:0005829">
    <property type="term" value="C:cytosol"/>
    <property type="evidence" value="ECO:0007669"/>
    <property type="project" value="UniProtKB-ARBA"/>
</dbReference>
<dbReference type="EMBL" id="JBFDAA010000018">
    <property type="protein sequence ID" value="KAL1116023.1"/>
    <property type="molecule type" value="Genomic_DNA"/>
</dbReference>
<dbReference type="GO" id="GO:0003723">
    <property type="term" value="F:RNA binding"/>
    <property type="evidence" value="ECO:0007669"/>
    <property type="project" value="UniProtKB-KW"/>
</dbReference>
<keyword evidence="6" id="KW-0256">Endoplasmic reticulum</keyword>
<keyword evidence="14" id="KW-1185">Reference proteome</keyword>
<comment type="caution">
    <text evidence="13">The sequence shown here is derived from an EMBL/GenBank/DDBJ whole genome shotgun (WGS) entry which is preliminary data.</text>
</comment>
<dbReference type="FunFam" id="1.10.3450.40:FF:000001">
    <property type="entry name" value="Signal recognition particle subunit SRP68"/>
    <property type="match status" value="1"/>
</dbReference>
<dbReference type="PANTHER" id="PTHR12860">
    <property type="entry name" value="SIGNAL RECOGNITION PARTICLE 68 KDA PROTEIN"/>
    <property type="match status" value="1"/>
</dbReference>
<keyword evidence="8" id="KW-0733">Signal recognition particle</keyword>
<evidence type="ECO:0000256" key="5">
    <source>
        <dbReference type="ARBA" id="ARBA00022490"/>
    </source>
</evidence>
<dbReference type="AlphaFoldDB" id="A0ABD0YCN1"/>
<accession>A0ABD0YCN1</accession>
<keyword evidence="10" id="KW-0687">Ribonucleoprotein</keyword>
<comment type="subcellular location">
    <subcellularLocation>
        <location evidence="2">Cytoplasm</location>
    </subcellularLocation>
    <subcellularLocation>
        <location evidence="1">Endoplasmic reticulum</location>
    </subcellularLocation>
    <subcellularLocation>
        <location evidence="3">Nucleus</location>
        <location evidence="3">Nucleolus</location>
    </subcellularLocation>
</comment>
<evidence type="ECO:0000256" key="12">
    <source>
        <dbReference type="ARBA" id="ARBA00083741"/>
    </source>
</evidence>
<dbReference type="Pfam" id="PF16969">
    <property type="entry name" value="SRP68"/>
    <property type="match status" value="1"/>
</dbReference>
<proteinExistence type="inferred from homology"/>
<dbReference type="Proteomes" id="UP001558652">
    <property type="component" value="Unassembled WGS sequence"/>
</dbReference>
<evidence type="ECO:0000256" key="3">
    <source>
        <dbReference type="ARBA" id="ARBA00004604"/>
    </source>
</evidence>
<evidence type="ECO:0000256" key="4">
    <source>
        <dbReference type="ARBA" id="ARBA00009352"/>
    </source>
</evidence>
<sequence>MFRLNIISRYLYIPLMLAERAWAYAMQLRQESNTEPRKKFHLISRLRKASHHAQQLHLLCQSDLCDARSKLEAQAYLAWMTGSLQFELHLWKQAMDNFQQAQMVYEKLCAAVDEVDQATYKHKCEELTPSLRYCAYNIGDCSAISDLKSLHTIAHGDILDNLESLMAKARDKQGASIREVNWRGKKLTVRPPSVGVFLLAEQELDTVLASGQEANVEILERHIMHCKDAMAAIRDEINSEQSGKQKGNTAAVAQLQDLLTYFTHIRLTRSNQRTLAMIEAAKASMLEEGRKSKPQDLIRLYEIILQNLSEMQQLNGMVNDKEYQQDIDTAMKAYKAFRCYYIAEVLTGTKRFREALVLYDKSIGYANGAEGVEPSLKEQLPPLISKVESAKCICLAQAVLQGSDEAAASSQTGDKKQASKVPLINRLDEYREDPKLLTKQPNVMKLPPDMKPIPCKPLFFDVAMNHITLPTLDEKVDKKAPPAQAGISGFVKGLWGWGSSSK</sequence>
<reference evidence="13 14" key="1">
    <citation type="submission" date="2024-07" db="EMBL/GenBank/DDBJ databases">
        <title>Chromosome-level genome assembly of the water stick insect Ranatra chinensis (Heteroptera: Nepidae).</title>
        <authorList>
            <person name="Liu X."/>
        </authorList>
    </citation>
    <scope>NUCLEOTIDE SEQUENCE [LARGE SCALE GENOMIC DNA]</scope>
    <source>
        <strain evidence="13">Cailab_2021Rc</strain>
        <tissue evidence="13">Muscle</tissue>
    </source>
</reference>
<dbReference type="InterPro" id="IPR038253">
    <property type="entry name" value="SRP68_N_sf"/>
</dbReference>
<evidence type="ECO:0000256" key="1">
    <source>
        <dbReference type="ARBA" id="ARBA00004240"/>
    </source>
</evidence>
<gene>
    <name evidence="13" type="ORF">AAG570_005518</name>
</gene>
<evidence type="ECO:0000256" key="6">
    <source>
        <dbReference type="ARBA" id="ARBA00022824"/>
    </source>
</evidence>
<organism evidence="13 14">
    <name type="scientific">Ranatra chinensis</name>
    <dbReference type="NCBI Taxonomy" id="642074"/>
    <lineage>
        <taxon>Eukaryota</taxon>
        <taxon>Metazoa</taxon>
        <taxon>Ecdysozoa</taxon>
        <taxon>Arthropoda</taxon>
        <taxon>Hexapoda</taxon>
        <taxon>Insecta</taxon>
        <taxon>Pterygota</taxon>
        <taxon>Neoptera</taxon>
        <taxon>Paraneoptera</taxon>
        <taxon>Hemiptera</taxon>
        <taxon>Heteroptera</taxon>
        <taxon>Panheteroptera</taxon>
        <taxon>Nepomorpha</taxon>
        <taxon>Nepidae</taxon>
        <taxon>Ranatrinae</taxon>
        <taxon>Ranatra</taxon>
    </lineage>
</organism>
<evidence type="ECO:0000313" key="13">
    <source>
        <dbReference type="EMBL" id="KAL1116023.1"/>
    </source>
</evidence>
<evidence type="ECO:0000256" key="11">
    <source>
        <dbReference type="ARBA" id="ARBA00029498"/>
    </source>
</evidence>
<evidence type="ECO:0000313" key="14">
    <source>
        <dbReference type="Proteomes" id="UP001558652"/>
    </source>
</evidence>